<dbReference type="GO" id="GO:0032297">
    <property type="term" value="P:negative regulation of DNA-templated DNA replication initiation"/>
    <property type="evidence" value="ECO:0007669"/>
    <property type="project" value="InterPro"/>
</dbReference>
<dbReference type="EMBL" id="FOEG01000002">
    <property type="protein sequence ID" value="SEO67312.1"/>
    <property type="molecule type" value="Genomic_DNA"/>
</dbReference>
<reference evidence="3 4" key="1">
    <citation type="submission" date="2016-10" db="EMBL/GenBank/DDBJ databases">
        <authorList>
            <person name="de Groot N.N."/>
        </authorList>
    </citation>
    <scope>NUCLEOTIDE SEQUENCE [LARGE SCALE GENOMIC DNA]</scope>
    <source>
        <strain evidence="3 4">CGMCC 1.6291</strain>
    </source>
</reference>
<evidence type="ECO:0000259" key="2">
    <source>
        <dbReference type="Pfam" id="PF22688"/>
    </source>
</evidence>
<dbReference type="NCBIfam" id="TIGR03420">
    <property type="entry name" value="DnaA_homol_Hda"/>
    <property type="match status" value="1"/>
</dbReference>
<proteinExistence type="predicted"/>
<evidence type="ECO:0000259" key="1">
    <source>
        <dbReference type="Pfam" id="PF13191"/>
    </source>
</evidence>
<dbReference type="Pfam" id="PF13191">
    <property type="entry name" value="AAA_16"/>
    <property type="match status" value="1"/>
</dbReference>
<feature type="domain" description="Hda lid" evidence="2">
    <location>
        <begin position="170"/>
        <end position="234"/>
    </location>
</feature>
<dbReference type="CDD" id="cd00009">
    <property type="entry name" value="AAA"/>
    <property type="match status" value="1"/>
</dbReference>
<dbReference type="AlphaFoldDB" id="A0A1H8RLV1"/>
<dbReference type="InterPro" id="IPR027417">
    <property type="entry name" value="P-loop_NTPase"/>
</dbReference>
<sequence length="239" mass="25961">MAQLPPLKSTQLPLGIRWNDAASLESFHPGANAQALAAVQRLLAGEEQCVYLHGGSGTGKSHLLQAASRALGDRGRPVAYLPMGQGLPLSPEVLDGMESLALVALDDLDVIAGEPAWEEPVFHAFNRLRDGGVSILISAGDRPEAAGFRLPDLVSRLQWGLLERLRPMDDDDKLAALRHRAGLRGLDLSPEVGRYLMRRQPRDTASLFQLLETLDQAALAEQRRLTVPFVREILADGQA</sequence>
<dbReference type="GO" id="GO:0006270">
    <property type="term" value="P:DNA replication initiation"/>
    <property type="evidence" value="ECO:0007669"/>
    <property type="project" value="TreeGrafter"/>
</dbReference>
<name>A0A1H8RLV1_9GAMM</name>
<feature type="domain" description="Orc1-like AAA ATPase" evidence="1">
    <location>
        <begin position="36"/>
        <end position="156"/>
    </location>
</feature>
<dbReference type="RefSeq" id="WP_171909823.1">
    <property type="nucleotide sequence ID" value="NZ_FOEG01000002.1"/>
</dbReference>
<keyword evidence="4" id="KW-1185">Reference proteome</keyword>
<dbReference type="SUPFAM" id="SSF52540">
    <property type="entry name" value="P-loop containing nucleoside triphosphate hydrolases"/>
    <property type="match status" value="1"/>
</dbReference>
<protein>
    <submittedName>
        <fullName evidence="3">Regulatory inactivation of DnaA Hda protein</fullName>
    </submittedName>
</protein>
<gene>
    <name evidence="3" type="ORF">SAMN04488052_102108</name>
</gene>
<dbReference type="InterPro" id="IPR041664">
    <property type="entry name" value="AAA_16"/>
</dbReference>
<dbReference type="STRING" id="406100.SAMN04488052_102108"/>
<accession>A0A1H8RLV1</accession>
<dbReference type="InterPro" id="IPR055199">
    <property type="entry name" value="Hda_lid"/>
</dbReference>
<dbReference type="Pfam" id="PF22688">
    <property type="entry name" value="Hda_lid"/>
    <property type="match status" value="1"/>
</dbReference>
<dbReference type="PANTHER" id="PTHR30050">
    <property type="entry name" value="CHROMOSOMAL REPLICATION INITIATOR PROTEIN DNAA"/>
    <property type="match status" value="1"/>
</dbReference>
<dbReference type="Gene3D" id="1.10.8.60">
    <property type="match status" value="1"/>
</dbReference>
<evidence type="ECO:0000313" key="4">
    <source>
        <dbReference type="Proteomes" id="UP000199657"/>
    </source>
</evidence>
<organism evidence="3 4">
    <name type="scientific">Aquisalimonas asiatica</name>
    <dbReference type="NCBI Taxonomy" id="406100"/>
    <lineage>
        <taxon>Bacteria</taxon>
        <taxon>Pseudomonadati</taxon>
        <taxon>Pseudomonadota</taxon>
        <taxon>Gammaproteobacteria</taxon>
        <taxon>Chromatiales</taxon>
        <taxon>Ectothiorhodospiraceae</taxon>
        <taxon>Aquisalimonas</taxon>
    </lineage>
</organism>
<evidence type="ECO:0000313" key="3">
    <source>
        <dbReference type="EMBL" id="SEO67312.1"/>
    </source>
</evidence>
<dbReference type="PANTHER" id="PTHR30050:SF5">
    <property type="entry name" value="DNAA REGULATORY INACTIVATOR HDA"/>
    <property type="match status" value="1"/>
</dbReference>
<dbReference type="InterPro" id="IPR017788">
    <property type="entry name" value="Hda"/>
</dbReference>
<dbReference type="Proteomes" id="UP000199657">
    <property type="component" value="Unassembled WGS sequence"/>
</dbReference>
<dbReference type="Gene3D" id="3.40.50.300">
    <property type="entry name" value="P-loop containing nucleotide triphosphate hydrolases"/>
    <property type="match status" value="1"/>
</dbReference>